<dbReference type="PANTHER" id="PTHR42967">
    <property type="entry name" value="METAL DEPENDENT HYDROLASE"/>
    <property type="match status" value="1"/>
</dbReference>
<dbReference type="RefSeq" id="WP_121699073.1">
    <property type="nucleotide sequence ID" value="NZ_JBCLPP010000028.1"/>
</dbReference>
<protein>
    <submittedName>
        <fullName evidence="1">MBL fold metallo-hydrolase</fullName>
    </submittedName>
</protein>
<dbReference type="Gene3D" id="3.60.15.10">
    <property type="entry name" value="Ribonuclease Z/Hydroxyacylglutathione hydrolase-like"/>
    <property type="match status" value="1"/>
</dbReference>
<organism evidence="1 2">
    <name type="scientific">Heminiphilus faecis</name>
    <dbReference type="NCBI Taxonomy" id="2601703"/>
    <lineage>
        <taxon>Bacteria</taxon>
        <taxon>Pseudomonadati</taxon>
        <taxon>Bacteroidota</taxon>
        <taxon>Bacteroidia</taxon>
        <taxon>Bacteroidales</taxon>
        <taxon>Muribaculaceae</taxon>
        <taxon>Heminiphilus</taxon>
    </lineage>
</organism>
<dbReference type="PANTHER" id="PTHR42967:SF1">
    <property type="entry name" value="MBL FOLD METALLO-HYDROLASE"/>
    <property type="match status" value="1"/>
</dbReference>
<name>A0ABV4CX57_9BACT</name>
<dbReference type="InterPro" id="IPR036866">
    <property type="entry name" value="RibonucZ/Hydroxyglut_hydro"/>
</dbReference>
<dbReference type="Proteomes" id="UP001565200">
    <property type="component" value="Unassembled WGS sequence"/>
</dbReference>
<keyword evidence="2" id="KW-1185">Reference proteome</keyword>
<comment type="caution">
    <text evidence="1">The sequence shown here is derived from an EMBL/GenBank/DDBJ whole genome shotgun (WGS) entry which is preliminary data.</text>
</comment>
<gene>
    <name evidence="1" type="ORF">AAK873_10215</name>
</gene>
<evidence type="ECO:0000313" key="1">
    <source>
        <dbReference type="EMBL" id="MEY8245988.1"/>
    </source>
</evidence>
<sequence length="240" mass="27071">MIKVTYMDNSGFILTLSDVILVFDYYRDPAHALHKALEANPQLPVVFFVSHHHHDHYNKCIFDLAQNHKRVYVLSNDVYGQDIPGAERIAGMSAGDVLENLPGDIKVKAYGSTDAGVSFLVTTSGGRKIFHAGDLNDWHWQDDSSEREVRKADEHFNVILNRIASENPSFDIAMFPVDTRQGSDFERGARLFLEKIKVTEFFPMHIHGDFKDACDFPAYVDESVTACHCLHNPGMSVEVD</sequence>
<dbReference type="EMBL" id="JBCLPP010000028">
    <property type="protein sequence ID" value="MEY8245988.1"/>
    <property type="molecule type" value="Genomic_DNA"/>
</dbReference>
<dbReference type="SUPFAM" id="SSF56281">
    <property type="entry name" value="Metallo-hydrolase/oxidoreductase"/>
    <property type="match status" value="1"/>
</dbReference>
<accession>A0ABV4CX57</accession>
<reference evidence="1 2" key="1">
    <citation type="submission" date="2024-03" db="EMBL/GenBank/DDBJ databases">
        <title>Mouse gut bacterial collection (mGBC) of GemPharmatech.</title>
        <authorList>
            <person name="He Y."/>
            <person name="Dong L."/>
            <person name="Wu D."/>
            <person name="Gao X."/>
            <person name="Lin Z."/>
        </authorList>
    </citation>
    <scope>NUCLEOTIDE SEQUENCE [LARGE SCALE GENOMIC DNA]</scope>
    <source>
        <strain evidence="1 2">54-13</strain>
    </source>
</reference>
<proteinExistence type="predicted"/>
<evidence type="ECO:0000313" key="2">
    <source>
        <dbReference type="Proteomes" id="UP001565200"/>
    </source>
</evidence>
<dbReference type="Pfam" id="PF13483">
    <property type="entry name" value="Lactamase_B_3"/>
    <property type="match status" value="1"/>
</dbReference>